<feature type="compositionally biased region" description="Basic and acidic residues" evidence="1">
    <location>
        <begin position="1"/>
        <end position="11"/>
    </location>
</feature>
<feature type="compositionally biased region" description="Low complexity" evidence="1">
    <location>
        <begin position="103"/>
        <end position="128"/>
    </location>
</feature>
<feature type="compositionally biased region" description="Basic residues" evidence="1">
    <location>
        <begin position="20"/>
        <end position="29"/>
    </location>
</feature>
<reference evidence="2 3" key="3">
    <citation type="journal article" date="2013" name="Rice">
        <title>Improvement of the Oryza sativa Nipponbare reference genome using next generation sequence and optical map data.</title>
        <authorList>
            <person name="Kawahara Y."/>
            <person name="de la Bastide M."/>
            <person name="Hamilton J.P."/>
            <person name="Kanamori H."/>
            <person name="McCombie W.R."/>
            <person name="Ouyang S."/>
            <person name="Schwartz D.C."/>
            <person name="Tanaka T."/>
            <person name="Wu J."/>
            <person name="Zhou S."/>
            <person name="Childs K.L."/>
            <person name="Davidson R.M."/>
            <person name="Lin H."/>
            <person name="Quesada-Ocampo L."/>
            <person name="Vaillancourt B."/>
            <person name="Sakai H."/>
            <person name="Lee S.S."/>
            <person name="Kim J."/>
            <person name="Numa H."/>
            <person name="Itoh T."/>
            <person name="Buell C.R."/>
            <person name="Matsumoto T."/>
        </authorList>
    </citation>
    <scope>NUCLEOTIDE SEQUENCE [LARGE SCALE GENOMIC DNA]</scope>
    <source>
        <strain evidence="3">cv. Nipponbare</strain>
    </source>
</reference>
<dbReference type="InParanoid" id="A0A0P0XR92"/>
<feature type="compositionally biased region" description="Low complexity" evidence="1">
    <location>
        <begin position="62"/>
        <end position="83"/>
    </location>
</feature>
<protein>
    <submittedName>
        <fullName evidence="2">Os09g0569500 protein</fullName>
    </submittedName>
</protein>
<keyword evidence="3" id="KW-1185">Reference proteome</keyword>
<dbReference type="PaxDb" id="39947-A0A0P0XR92"/>
<sequence length="128" mass="13662">MEVGKPIKDSSLRPPAHGRDVHKKSRRGRPPPWALLDKTAYFADICNATSKTREGHEIPRMTLPVSPRSSPLTTTSSSSASPSAMVTVTIYSSPMVARHRSRASPIPAATSTASFLTTTSASSVATTR</sequence>
<feature type="region of interest" description="Disordered" evidence="1">
    <location>
        <begin position="52"/>
        <end position="83"/>
    </location>
</feature>
<dbReference type="Proteomes" id="UP000059680">
    <property type="component" value="Chromosome 9"/>
</dbReference>
<evidence type="ECO:0000313" key="2">
    <source>
        <dbReference type="EMBL" id="BAT09502.1"/>
    </source>
</evidence>
<reference evidence="2 3" key="2">
    <citation type="journal article" date="2013" name="Plant Cell Physiol.">
        <title>Rice Annotation Project Database (RAP-DB): an integrative and interactive database for rice genomics.</title>
        <authorList>
            <person name="Sakai H."/>
            <person name="Lee S.S."/>
            <person name="Tanaka T."/>
            <person name="Numa H."/>
            <person name="Kim J."/>
            <person name="Kawahara Y."/>
            <person name="Wakimoto H."/>
            <person name="Yang C.C."/>
            <person name="Iwamoto M."/>
            <person name="Abe T."/>
            <person name="Yamada Y."/>
            <person name="Muto A."/>
            <person name="Inokuchi H."/>
            <person name="Ikemura T."/>
            <person name="Matsumoto T."/>
            <person name="Sasaki T."/>
            <person name="Itoh T."/>
        </authorList>
    </citation>
    <scope>NUCLEOTIDE SEQUENCE [LARGE SCALE GENOMIC DNA]</scope>
    <source>
        <strain evidence="3">cv. Nipponbare</strain>
    </source>
</reference>
<proteinExistence type="predicted"/>
<feature type="region of interest" description="Disordered" evidence="1">
    <location>
        <begin position="1"/>
        <end position="33"/>
    </location>
</feature>
<gene>
    <name evidence="2" type="ordered locus">Os09g0569500</name>
    <name evidence="2" type="ORF">OSNPB_090569500</name>
</gene>
<reference evidence="3" key="1">
    <citation type="journal article" date="2005" name="Nature">
        <title>The map-based sequence of the rice genome.</title>
        <authorList>
            <consortium name="International rice genome sequencing project (IRGSP)"/>
            <person name="Matsumoto T."/>
            <person name="Wu J."/>
            <person name="Kanamori H."/>
            <person name="Katayose Y."/>
            <person name="Fujisawa M."/>
            <person name="Namiki N."/>
            <person name="Mizuno H."/>
            <person name="Yamamoto K."/>
            <person name="Antonio B.A."/>
            <person name="Baba T."/>
            <person name="Sakata K."/>
            <person name="Nagamura Y."/>
            <person name="Aoki H."/>
            <person name="Arikawa K."/>
            <person name="Arita K."/>
            <person name="Bito T."/>
            <person name="Chiden Y."/>
            <person name="Fujitsuka N."/>
            <person name="Fukunaka R."/>
            <person name="Hamada M."/>
            <person name="Harada C."/>
            <person name="Hayashi A."/>
            <person name="Hijishita S."/>
            <person name="Honda M."/>
            <person name="Hosokawa S."/>
            <person name="Ichikawa Y."/>
            <person name="Idonuma A."/>
            <person name="Iijima M."/>
            <person name="Ikeda M."/>
            <person name="Ikeno M."/>
            <person name="Ito K."/>
            <person name="Ito S."/>
            <person name="Ito T."/>
            <person name="Ito Y."/>
            <person name="Ito Y."/>
            <person name="Iwabuchi A."/>
            <person name="Kamiya K."/>
            <person name="Karasawa W."/>
            <person name="Kurita K."/>
            <person name="Katagiri S."/>
            <person name="Kikuta A."/>
            <person name="Kobayashi H."/>
            <person name="Kobayashi N."/>
            <person name="Machita K."/>
            <person name="Maehara T."/>
            <person name="Masukawa M."/>
            <person name="Mizubayashi T."/>
            <person name="Mukai Y."/>
            <person name="Nagasaki H."/>
            <person name="Nagata Y."/>
            <person name="Naito S."/>
            <person name="Nakashima M."/>
            <person name="Nakama Y."/>
            <person name="Nakamichi Y."/>
            <person name="Nakamura M."/>
            <person name="Meguro A."/>
            <person name="Negishi M."/>
            <person name="Ohta I."/>
            <person name="Ohta T."/>
            <person name="Okamoto M."/>
            <person name="Ono N."/>
            <person name="Saji S."/>
            <person name="Sakaguchi M."/>
            <person name="Sakai K."/>
            <person name="Shibata M."/>
            <person name="Shimokawa T."/>
            <person name="Song J."/>
            <person name="Takazaki Y."/>
            <person name="Terasawa K."/>
            <person name="Tsugane M."/>
            <person name="Tsuji K."/>
            <person name="Ueda S."/>
            <person name="Waki K."/>
            <person name="Yamagata H."/>
            <person name="Yamamoto M."/>
            <person name="Yamamoto S."/>
            <person name="Yamane H."/>
            <person name="Yoshiki S."/>
            <person name="Yoshihara R."/>
            <person name="Yukawa K."/>
            <person name="Zhong H."/>
            <person name="Yano M."/>
            <person name="Yuan Q."/>
            <person name="Ouyang S."/>
            <person name="Liu J."/>
            <person name="Jones K.M."/>
            <person name="Gansberger K."/>
            <person name="Moffat K."/>
            <person name="Hill J."/>
            <person name="Bera J."/>
            <person name="Fadrosh D."/>
            <person name="Jin S."/>
            <person name="Johri S."/>
            <person name="Kim M."/>
            <person name="Overton L."/>
            <person name="Reardon M."/>
            <person name="Tsitrin T."/>
            <person name="Vuong H."/>
            <person name="Weaver B."/>
            <person name="Ciecko A."/>
            <person name="Tallon L."/>
            <person name="Jackson J."/>
            <person name="Pai G."/>
            <person name="Aken S.V."/>
            <person name="Utterback T."/>
            <person name="Reidmuller S."/>
            <person name="Feldblyum T."/>
            <person name="Hsiao J."/>
            <person name="Zismann V."/>
            <person name="Iobst S."/>
            <person name="de Vazeille A.R."/>
            <person name="Buell C.R."/>
            <person name="Ying K."/>
            <person name="Li Y."/>
            <person name="Lu T."/>
            <person name="Huang Y."/>
            <person name="Zhao Q."/>
            <person name="Feng Q."/>
            <person name="Zhang L."/>
            <person name="Zhu J."/>
            <person name="Weng Q."/>
            <person name="Mu J."/>
            <person name="Lu Y."/>
            <person name="Fan D."/>
            <person name="Liu Y."/>
            <person name="Guan J."/>
            <person name="Zhang Y."/>
            <person name="Yu S."/>
            <person name="Liu X."/>
            <person name="Zhang Y."/>
            <person name="Hong G."/>
            <person name="Han B."/>
            <person name="Choisne N."/>
            <person name="Demange N."/>
            <person name="Orjeda G."/>
            <person name="Samain S."/>
            <person name="Cattolico L."/>
            <person name="Pelletier E."/>
            <person name="Couloux A."/>
            <person name="Segurens B."/>
            <person name="Wincker P."/>
            <person name="D'Hont A."/>
            <person name="Scarpelli C."/>
            <person name="Weissenbach J."/>
            <person name="Salanoubat M."/>
            <person name="Quetier F."/>
            <person name="Yu Y."/>
            <person name="Kim H.R."/>
            <person name="Rambo T."/>
            <person name="Currie J."/>
            <person name="Collura K."/>
            <person name="Luo M."/>
            <person name="Yang T."/>
            <person name="Ammiraju J.S.S."/>
            <person name="Engler F."/>
            <person name="Soderlund C."/>
            <person name="Wing R.A."/>
            <person name="Palmer L.E."/>
            <person name="de la Bastide M."/>
            <person name="Spiegel L."/>
            <person name="Nascimento L."/>
            <person name="Zutavern T."/>
            <person name="O'Shaughnessy A."/>
            <person name="Dike S."/>
            <person name="Dedhia N."/>
            <person name="Preston R."/>
            <person name="Balija V."/>
            <person name="McCombie W.R."/>
            <person name="Chow T."/>
            <person name="Chen H."/>
            <person name="Chung M."/>
            <person name="Chen C."/>
            <person name="Shaw J."/>
            <person name="Wu H."/>
            <person name="Hsiao K."/>
            <person name="Chao Y."/>
            <person name="Chu M."/>
            <person name="Cheng C."/>
            <person name="Hour A."/>
            <person name="Lee P."/>
            <person name="Lin S."/>
            <person name="Lin Y."/>
            <person name="Liou J."/>
            <person name="Liu S."/>
            <person name="Hsing Y."/>
            <person name="Raghuvanshi S."/>
            <person name="Mohanty A."/>
            <person name="Bharti A.K."/>
            <person name="Gaur A."/>
            <person name="Gupta V."/>
            <person name="Kumar D."/>
            <person name="Ravi V."/>
            <person name="Vij S."/>
            <person name="Kapur A."/>
            <person name="Khurana P."/>
            <person name="Khurana P."/>
            <person name="Khurana J.P."/>
            <person name="Tyagi A.K."/>
            <person name="Gaikwad K."/>
            <person name="Singh A."/>
            <person name="Dalal V."/>
            <person name="Srivastava S."/>
            <person name="Dixit A."/>
            <person name="Pal A.K."/>
            <person name="Ghazi I.A."/>
            <person name="Yadav M."/>
            <person name="Pandit A."/>
            <person name="Bhargava A."/>
            <person name="Sureshbabu K."/>
            <person name="Batra K."/>
            <person name="Sharma T.R."/>
            <person name="Mohapatra T."/>
            <person name="Singh N.K."/>
            <person name="Messing J."/>
            <person name="Nelson A.B."/>
            <person name="Fuks G."/>
            <person name="Kavchok S."/>
            <person name="Keizer G."/>
            <person name="Linton E."/>
            <person name="Llaca V."/>
            <person name="Song R."/>
            <person name="Tanyolac B."/>
            <person name="Young S."/>
            <person name="Ho-Il K."/>
            <person name="Hahn J.H."/>
            <person name="Sangsakoo G."/>
            <person name="Vanavichit A."/>
            <person name="de Mattos Luiz.A.T."/>
            <person name="Zimmer P.D."/>
            <person name="Malone G."/>
            <person name="Dellagostin O."/>
            <person name="de Oliveira A.C."/>
            <person name="Bevan M."/>
            <person name="Bancroft I."/>
            <person name="Minx P."/>
            <person name="Cordum H."/>
            <person name="Wilson R."/>
            <person name="Cheng Z."/>
            <person name="Jin W."/>
            <person name="Jiang J."/>
            <person name="Leong S.A."/>
            <person name="Iwama H."/>
            <person name="Gojobori T."/>
            <person name="Itoh T."/>
            <person name="Niimura Y."/>
            <person name="Fujii Y."/>
            <person name="Habara T."/>
            <person name="Sakai H."/>
            <person name="Sato Y."/>
            <person name="Wilson G."/>
            <person name="Kumar K."/>
            <person name="McCouch S."/>
            <person name="Juretic N."/>
            <person name="Hoen D."/>
            <person name="Wright S."/>
            <person name="Bruskiewich R."/>
            <person name="Bureau T."/>
            <person name="Miyao A."/>
            <person name="Hirochika H."/>
            <person name="Nishikawa T."/>
            <person name="Kadowaki K."/>
            <person name="Sugiura M."/>
            <person name="Burr B."/>
            <person name="Sasaki T."/>
        </authorList>
    </citation>
    <scope>NUCLEOTIDE SEQUENCE [LARGE SCALE GENOMIC DNA]</scope>
    <source>
        <strain evidence="3">cv. Nipponbare</strain>
    </source>
</reference>
<dbReference type="AlphaFoldDB" id="A0A0P0XR92"/>
<organism evidence="2 3">
    <name type="scientific">Oryza sativa subsp. japonica</name>
    <name type="common">Rice</name>
    <dbReference type="NCBI Taxonomy" id="39947"/>
    <lineage>
        <taxon>Eukaryota</taxon>
        <taxon>Viridiplantae</taxon>
        <taxon>Streptophyta</taxon>
        <taxon>Embryophyta</taxon>
        <taxon>Tracheophyta</taxon>
        <taxon>Spermatophyta</taxon>
        <taxon>Magnoliopsida</taxon>
        <taxon>Liliopsida</taxon>
        <taxon>Poales</taxon>
        <taxon>Poaceae</taxon>
        <taxon>BOP clade</taxon>
        <taxon>Oryzoideae</taxon>
        <taxon>Oryzeae</taxon>
        <taxon>Oryzinae</taxon>
        <taxon>Oryza</taxon>
        <taxon>Oryza sativa</taxon>
    </lineage>
</organism>
<dbReference type="EMBL" id="AP014965">
    <property type="protein sequence ID" value="BAT09502.1"/>
    <property type="molecule type" value="Genomic_DNA"/>
</dbReference>
<evidence type="ECO:0000313" key="3">
    <source>
        <dbReference type="Proteomes" id="UP000059680"/>
    </source>
</evidence>
<accession>A0A0P0XR92</accession>
<evidence type="ECO:0000256" key="1">
    <source>
        <dbReference type="SAM" id="MobiDB-lite"/>
    </source>
</evidence>
<feature type="region of interest" description="Disordered" evidence="1">
    <location>
        <begin position="99"/>
        <end position="128"/>
    </location>
</feature>
<name>A0A0P0XR92_ORYSJ</name>